<dbReference type="SUPFAM" id="SSF46894">
    <property type="entry name" value="C-terminal effector domain of the bipartite response regulators"/>
    <property type="match status" value="1"/>
</dbReference>
<sequence length="422" mass="48548">MKLNTAFTDDYIMQVSKQIFAPVTVGESVFCRWFPGHGMTVRMMQIFSDESFLKIGFGEKYGKTILVRIDASDFAIDPLHLFFMYVKKKLADELSKFKITSNVKEANFARRTPPTVFIIQEIGNMCIKAVDKGFDVVFIIEVGNFKSKLERELFSAWARIVERHLDKIHTHINGENRKLLDRGALPAVLIQSMITVALPDKKECDHYVNYYEKLWAMKLSTRQINKIFEVCGHDSWLIKEALRGIKDAKSVNDLVVDPNLLLKAKIQYELYGDGEKEVMETMFIKGKIPKSMEKIALELENVNFWGKDRKIMRIIEQVIVQRGAAGELNINPKDEKLYLGSIDISQKLSPIENKILAHLFEGEGKIVGRDAVAKLIWESRMEDKYSDWAIDKTISRLRKKLSLYTNLYTITTKKKKGFVLEG</sequence>
<dbReference type="Proteomes" id="UP000178603">
    <property type="component" value="Unassembled WGS sequence"/>
</dbReference>
<evidence type="ECO:0000256" key="1">
    <source>
        <dbReference type="ARBA" id="ARBA00023125"/>
    </source>
</evidence>
<reference evidence="4 5" key="1">
    <citation type="journal article" date="2016" name="Nat. Commun.">
        <title>Thousands of microbial genomes shed light on interconnected biogeochemical processes in an aquifer system.</title>
        <authorList>
            <person name="Anantharaman K."/>
            <person name="Brown C.T."/>
            <person name="Hug L.A."/>
            <person name="Sharon I."/>
            <person name="Castelle C.J."/>
            <person name="Probst A.J."/>
            <person name="Thomas B.C."/>
            <person name="Singh A."/>
            <person name="Wilkins M.J."/>
            <person name="Karaoz U."/>
            <person name="Brodie E.L."/>
            <person name="Williams K.H."/>
            <person name="Hubbard S.S."/>
            <person name="Banfield J.F."/>
        </authorList>
    </citation>
    <scope>NUCLEOTIDE SEQUENCE [LARGE SCALE GENOMIC DNA]</scope>
</reference>
<gene>
    <name evidence="4" type="ORF">A3E44_01550</name>
</gene>
<comment type="caution">
    <text evidence="4">The sequence shown here is derived from an EMBL/GenBank/DDBJ whole genome shotgun (WGS) entry which is preliminary data.</text>
</comment>
<feature type="DNA-binding region" description="OmpR/PhoB-type" evidence="2">
    <location>
        <begin position="317"/>
        <end position="422"/>
    </location>
</feature>
<evidence type="ECO:0000313" key="5">
    <source>
        <dbReference type="Proteomes" id="UP000178603"/>
    </source>
</evidence>
<dbReference type="GO" id="GO:0000160">
    <property type="term" value="P:phosphorelay signal transduction system"/>
    <property type="evidence" value="ECO:0007669"/>
    <property type="project" value="InterPro"/>
</dbReference>
<dbReference type="GO" id="GO:0003677">
    <property type="term" value="F:DNA binding"/>
    <property type="evidence" value="ECO:0007669"/>
    <property type="project" value="UniProtKB-UniRule"/>
</dbReference>
<dbReference type="Gene3D" id="1.10.10.10">
    <property type="entry name" value="Winged helix-like DNA-binding domain superfamily/Winged helix DNA-binding domain"/>
    <property type="match status" value="1"/>
</dbReference>
<organism evidence="4 5">
    <name type="scientific">Candidatus Woesebacteria bacterium RIFCSPHIGHO2_12_FULL_41_24</name>
    <dbReference type="NCBI Taxonomy" id="1802510"/>
    <lineage>
        <taxon>Bacteria</taxon>
        <taxon>Candidatus Woeseibacteriota</taxon>
    </lineage>
</organism>
<proteinExistence type="predicted"/>
<dbReference type="EMBL" id="MGGW01000009">
    <property type="protein sequence ID" value="OGM54825.1"/>
    <property type="molecule type" value="Genomic_DNA"/>
</dbReference>
<accession>A0A1F8AUA7</accession>
<dbReference type="InterPro" id="IPR016032">
    <property type="entry name" value="Sig_transdc_resp-reg_C-effctor"/>
</dbReference>
<keyword evidence="1 2" id="KW-0238">DNA-binding</keyword>
<dbReference type="SMART" id="SM00862">
    <property type="entry name" value="Trans_reg_C"/>
    <property type="match status" value="1"/>
</dbReference>
<evidence type="ECO:0000313" key="4">
    <source>
        <dbReference type="EMBL" id="OGM54825.1"/>
    </source>
</evidence>
<evidence type="ECO:0000259" key="3">
    <source>
        <dbReference type="PROSITE" id="PS51755"/>
    </source>
</evidence>
<dbReference type="CDD" id="cd00383">
    <property type="entry name" value="trans_reg_C"/>
    <property type="match status" value="1"/>
</dbReference>
<dbReference type="AlphaFoldDB" id="A0A1F8AUA7"/>
<dbReference type="GO" id="GO:0006355">
    <property type="term" value="P:regulation of DNA-templated transcription"/>
    <property type="evidence" value="ECO:0007669"/>
    <property type="project" value="InterPro"/>
</dbReference>
<feature type="domain" description="OmpR/PhoB-type" evidence="3">
    <location>
        <begin position="317"/>
        <end position="422"/>
    </location>
</feature>
<dbReference type="PROSITE" id="PS51755">
    <property type="entry name" value="OMPR_PHOB"/>
    <property type="match status" value="1"/>
</dbReference>
<evidence type="ECO:0000256" key="2">
    <source>
        <dbReference type="PROSITE-ProRule" id="PRU01091"/>
    </source>
</evidence>
<dbReference type="InterPro" id="IPR001867">
    <property type="entry name" value="OmpR/PhoB-type_DNA-bd"/>
</dbReference>
<dbReference type="Pfam" id="PF00486">
    <property type="entry name" value="Trans_reg_C"/>
    <property type="match status" value="1"/>
</dbReference>
<dbReference type="InterPro" id="IPR036388">
    <property type="entry name" value="WH-like_DNA-bd_sf"/>
</dbReference>
<protein>
    <recommendedName>
        <fullName evidence="3">OmpR/PhoB-type domain-containing protein</fullName>
    </recommendedName>
</protein>
<name>A0A1F8AUA7_9BACT</name>